<keyword evidence="3" id="KW-1185">Reference proteome</keyword>
<dbReference type="RefSeq" id="WP_324277671.1">
    <property type="nucleotide sequence ID" value="NZ_CP141261.1"/>
</dbReference>
<reference evidence="2 3" key="1">
    <citation type="submission" date="2023-12" db="EMBL/GenBank/DDBJ databases">
        <title>Blastococcus brunescens sp. nov., an actonobacterium isolated from sandstone collected in sahara desert.</title>
        <authorList>
            <person name="Gtari M."/>
            <person name="Ghodhbane F."/>
        </authorList>
    </citation>
    <scope>NUCLEOTIDE SEQUENCE [LARGE SCALE GENOMIC DNA]</scope>
    <source>
        <strain evidence="2 3">BMG 8361</strain>
    </source>
</reference>
<evidence type="ECO:0000256" key="1">
    <source>
        <dbReference type="SAM" id="MobiDB-lite"/>
    </source>
</evidence>
<accession>A0ABZ1B6B6</accession>
<name>A0ABZ1B6B6_9ACTN</name>
<feature type="region of interest" description="Disordered" evidence="1">
    <location>
        <begin position="111"/>
        <end position="137"/>
    </location>
</feature>
<feature type="compositionally biased region" description="Low complexity" evidence="1">
    <location>
        <begin position="123"/>
        <end position="137"/>
    </location>
</feature>
<dbReference type="Proteomes" id="UP001324287">
    <property type="component" value="Chromosome"/>
</dbReference>
<dbReference type="EMBL" id="CP141261">
    <property type="protein sequence ID" value="WRL66357.1"/>
    <property type="molecule type" value="Genomic_DNA"/>
</dbReference>
<protein>
    <submittedName>
        <fullName evidence="2">Uncharacterized protein</fullName>
    </submittedName>
</protein>
<proteinExistence type="predicted"/>
<sequence>MRTAVVSGRWLVLAFWVASAVLAVVVPSPAQERSSGDIGGLLPPGSDAVAVQERSLDHFGVPVLSDTSVVVHDPGGMGLLTRADSTLWALAHTQAYLEGRVPPGRGQIIGAIPCPPARRTRRSPTSTSRPTPRSRTG</sequence>
<gene>
    <name evidence="2" type="ORF">U6N30_13510</name>
</gene>
<evidence type="ECO:0000313" key="2">
    <source>
        <dbReference type="EMBL" id="WRL66357.1"/>
    </source>
</evidence>
<evidence type="ECO:0000313" key="3">
    <source>
        <dbReference type="Proteomes" id="UP001324287"/>
    </source>
</evidence>
<organism evidence="2 3">
    <name type="scientific">Blastococcus brunescens</name>
    <dbReference type="NCBI Taxonomy" id="1564165"/>
    <lineage>
        <taxon>Bacteria</taxon>
        <taxon>Bacillati</taxon>
        <taxon>Actinomycetota</taxon>
        <taxon>Actinomycetes</taxon>
        <taxon>Geodermatophilales</taxon>
        <taxon>Geodermatophilaceae</taxon>
        <taxon>Blastococcus</taxon>
    </lineage>
</organism>